<evidence type="ECO:0000256" key="6">
    <source>
        <dbReference type="SAM" id="Phobius"/>
    </source>
</evidence>
<dbReference type="InterPro" id="IPR050307">
    <property type="entry name" value="Sterol_Desaturase_Related"/>
</dbReference>
<evidence type="ECO:0000313" key="9">
    <source>
        <dbReference type="Proteomes" id="UP000076738"/>
    </source>
</evidence>
<feature type="compositionally biased region" description="Basic and acidic residues" evidence="5">
    <location>
        <begin position="289"/>
        <end position="298"/>
    </location>
</feature>
<evidence type="ECO:0000256" key="5">
    <source>
        <dbReference type="SAM" id="MobiDB-lite"/>
    </source>
</evidence>
<keyword evidence="3 6" id="KW-1133">Transmembrane helix</keyword>
<protein>
    <recommendedName>
        <fullName evidence="7">Fatty acid hydroxylase domain-containing protein</fullName>
    </recommendedName>
</protein>
<evidence type="ECO:0000313" key="8">
    <source>
        <dbReference type="EMBL" id="KZO99771.1"/>
    </source>
</evidence>
<feature type="transmembrane region" description="Helical" evidence="6">
    <location>
        <begin position="58"/>
        <end position="79"/>
    </location>
</feature>
<gene>
    <name evidence="8" type="ORF">CALVIDRAFT_534193</name>
</gene>
<evidence type="ECO:0000256" key="2">
    <source>
        <dbReference type="ARBA" id="ARBA00022692"/>
    </source>
</evidence>
<feature type="compositionally biased region" description="Basic residues" evidence="5">
    <location>
        <begin position="307"/>
        <end position="325"/>
    </location>
</feature>
<dbReference type="EMBL" id="KV417271">
    <property type="protein sequence ID" value="KZO99771.1"/>
    <property type="molecule type" value="Genomic_DNA"/>
</dbReference>
<dbReference type="AlphaFoldDB" id="A0A167QHP8"/>
<keyword evidence="9" id="KW-1185">Reference proteome</keyword>
<dbReference type="GO" id="GO:0016020">
    <property type="term" value="C:membrane"/>
    <property type="evidence" value="ECO:0007669"/>
    <property type="project" value="UniProtKB-SubCell"/>
</dbReference>
<feature type="region of interest" description="Disordered" evidence="5">
    <location>
        <begin position="289"/>
        <end position="349"/>
    </location>
</feature>
<dbReference type="InterPro" id="IPR006694">
    <property type="entry name" value="Fatty_acid_hydroxylase"/>
</dbReference>
<reference evidence="8 9" key="1">
    <citation type="journal article" date="2016" name="Mol. Biol. Evol.">
        <title>Comparative Genomics of Early-Diverging Mushroom-Forming Fungi Provides Insights into the Origins of Lignocellulose Decay Capabilities.</title>
        <authorList>
            <person name="Nagy L.G."/>
            <person name="Riley R."/>
            <person name="Tritt A."/>
            <person name="Adam C."/>
            <person name="Daum C."/>
            <person name="Floudas D."/>
            <person name="Sun H."/>
            <person name="Yadav J.S."/>
            <person name="Pangilinan J."/>
            <person name="Larsson K.H."/>
            <person name="Matsuura K."/>
            <person name="Barry K."/>
            <person name="Labutti K."/>
            <person name="Kuo R."/>
            <person name="Ohm R.A."/>
            <person name="Bhattacharya S.S."/>
            <person name="Shirouzu T."/>
            <person name="Yoshinaga Y."/>
            <person name="Martin F.M."/>
            <person name="Grigoriev I.V."/>
            <person name="Hibbett D.S."/>
        </authorList>
    </citation>
    <scope>NUCLEOTIDE SEQUENCE [LARGE SCALE GENOMIC DNA]</scope>
    <source>
        <strain evidence="8 9">TUFC12733</strain>
    </source>
</reference>
<dbReference type="STRING" id="1330018.A0A167QHP8"/>
<dbReference type="GO" id="GO:0008610">
    <property type="term" value="P:lipid biosynthetic process"/>
    <property type="evidence" value="ECO:0007669"/>
    <property type="project" value="InterPro"/>
</dbReference>
<dbReference type="GO" id="GO:0005506">
    <property type="term" value="F:iron ion binding"/>
    <property type="evidence" value="ECO:0007669"/>
    <property type="project" value="InterPro"/>
</dbReference>
<evidence type="ECO:0000256" key="3">
    <source>
        <dbReference type="ARBA" id="ARBA00022989"/>
    </source>
</evidence>
<dbReference type="PANTHER" id="PTHR11863">
    <property type="entry name" value="STEROL DESATURASE"/>
    <property type="match status" value="1"/>
</dbReference>
<feature type="transmembrane region" description="Helical" evidence="6">
    <location>
        <begin position="138"/>
        <end position="156"/>
    </location>
</feature>
<proteinExistence type="predicted"/>
<keyword evidence="4 6" id="KW-0472">Membrane</keyword>
<evidence type="ECO:0000259" key="7">
    <source>
        <dbReference type="Pfam" id="PF04116"/>
    </source>
</evidence>
<evidence type="ECO:0000256" key="1">
    <source>
        <dbReference type="ARBA" id="ARBA00004370"/>
    </source>
</evidence>
<dbReference type="Proteomes" id="UP000076738">
    <property type="component" value="Unassembled WGS sequence"/>
</dbReference>
<dbReference type="Pfam" id="PF04116">
    <property type="entry name" value="FA_hydroxylase"/>
    <property type="match status" value="1"/>
</dbReference>
<dbReference type="OrthoDB" id="408954at2759"/>
<organism evidence="8 9">
    <name type="scientific">Calocera viscosa (strain TUFC12733)</name>
    <dbReference type="NCBI Taxonomy" id="1330018"/>
    <lineage>
        <taxon>Eukaryota</taxon>
        <taxon>Fungi</taxon>
        <taxon>Dikarya</taxon>
        <taxon>Basidiomycota</taxon>
        <taxon>Agaricomycotina</taxon>
        <taxon>Dacrymycetes</taxon>
        <taxon>Dacrymycetales</taxon>
        <taxon>Dacrymycetaceae</taxon>
        <taxon>Calocera</taxon>
    </lineage>
</organism>
<evidence type="ECO:0000256" key="4">
    <source>
        <dbReference type="ARBA" id="ARBA00023136"/>
    </source>
</evidence>
<name>A0A167QHP8_CALVF</name>
<dbReference type="GO" id="GO:0016491">
    <property type="term" value="F:oxidoreductase activity"/>
    <property type="evidence" value="ECO:0007669"/>
    <property type="project" value="InterPro"/>
</dbReference>
<feature type="transmembrane region" description="Helical" evidence="6">
    <location>
        <begin position="29"/>
        <end position="46"/>
    </location>
</feature>
<accession>A0A167QHP8</accession>
<sequence length="349" mass="38931">MSTILSSLFSVLPLPTSLISNYTLTSLNFLFFYLTWLTLVLSHSPLKISVFSTLIIRLGCFWLPALLVTSFDLLLPDLAGSCKFHPSSVSMLPSTAPGLLLRAAINDALGVGLHALAVYALPFPLFPVNKTLPLLPTVLYDIFLSQIVSAGVYYYLHRSVHYLWPALHAQHHSHPPTPLLAHAQNPADYLLLSLLPTYITPLLRRSHILTFLIILALQCVVDVVRFSGYQGLWGAAGGLSRRTEGHYYNRGTCYFGIWGILDYMHGTSPANLEADAQRTFSRAKQRAKDEWDGMDWDKPLPNVPMPKAKRGKLSKPRPRAVSKKQHKEEEGESVLGVMTRNMRRRAVGS</sequence>
<feature type="domain" description="Fatty acid hydroxylase" evidence="7">
    <location>
        <begin position="147"/>
        <end position="267"/>
    </location>
</feature>
<keyword evidence="2 6" id="KW-0812">Transmembrane</keyword>
<comment type="subcellular location">
    <subcellularLocation>
        <location evidence="1">Membrane</location>
    </subcellularLocation>
</comment>